<dbReference type="EMBL" id="JBFOLJ010000018">
    <property type="protein sequence ID" value="KAL2464399.1"/>
    <property type="molecule type" value="Genomic_DNA"/>
</dbReference>
<reference evidence="2" key="1">
    <citation type="submission" date="2024-07" db="EMBL/GenBank/DDBJ databases">
        <title>Two chromosome-level genome assemblies of Korean endemic species Abeliophyllum distichum and Forsythia ovata (Oleaceae).</title>
        <authorList>
            <person name="Jang H."/>
        </authorList>
    </citation>
    <scope>NUCLEOTIDE SEQUENCE [LARGE SCALE GENOMIC DNA]</scope>
</reference>
<name>A0ABD1PLA4_9LAMI</name>
<dbReference type="AlphaFoldDB" id="A0ABD1PLA4"/>
<organism evidence="1 2">
    <name type="scientific">Forsythia ovata</name>
    <dbReference type="NCBI Taxonomy" id="205694"/>
    <lineage>
        <taxon>Eukaryota</taxon>
        <taxon>Viridiplantae</taxon>
        <taxon>Streptophyta</taxon>
        <taxon>Embryophyta</taxon>
        <taxon>Tracheophyta</taxon>
        <taxon>Spermatophyta</taxon>
        <taxon>Magnoliopsida</taxon>
        <taxon>eudicotyledons</taxon>
        <taxon>Gunneridae</taxon>
        <taxon>Pentapetalae</taxon>
        <taxon>asterids</taxon>
        <taxon>lamiids</taxon>
        <taxon>Lamiales</taxon>
        <taxon>Oleaceae</taxon>
        <taxon>Forsythieae</taxon>
        <taxon>Forsythia</taxon>
    </lineage>
</organism>
<accession>A0ABD1PLA4</accession>
<dbReference type="Proteomes" id="UP001604277">
    <property type="component" value="Unassembled WGS sequence"/>
</dbReference>
<comment type="caution">
    <text evidence="1">The sequence shown here is derived from an EMBL/GenBank/DDBJ whole genome shotgun (WGS) entry which is preliminary data.</text>
</comment>
<sequence>MAQDWLVGMPWVPVSTAPKYGPSYENAWKWYSIGGQANFGESPTFAPWMGQNVFNQSPFGMGLPGQQPIWLEMWKDKRFNLMDRNCSGGKNAHGRRAGMVATEGEQWQRLVTGGD</sequence>
<keyword evidence="2" id="KW-1185">Reference proteome</keyword>
<evidence type="ECO:0000313" key="1">
    <source>
        <dbReference type="EMBL" id="KAL2464399.1"/>
    </source>
</evidence>
<protein>
    <submittedName>
        <fullName evidence="1">Uncharacterized protein</fullName>
    </submittedName>
</protein>
<evidence type="ECO:0000313" key="2">
    <source>
        <dbReference type="Proteomes" id="UP001604277"/>
    </source>
</evidence>
<proteinExistence type="predicted"/>
<gene>
    <name evidence="1" type="ORF">Fot_52355</name>
</gene>